<accession>A0A4Y2V0I4</accession>
<comment type="caution">
    <text evidence="1">The sequence shown here is derived from an EMBL/GenBank/DDBJ whole genome shotgun (WGS) entry which is preliminary data.</text>
</comment>
<evidence type="ECO:0000313" key="2">
    <source>
        <dbReference type="Proteomes" id="UP000499080"/>
    </source>
</evidence>
<dbReference type="Proteomes" id="UP000499080">
    <property type="component" value="Unassembled WGS sequence"/>
</dbReference>
<protein>
    <submittedName>
        <fullName evidence="1">Uncharacterized protein</fullName>
    </submittedName>
</protein>
<gene>
    <name evidence="1" type="ORF">AVEN_16864_1</name>
</gene>
<keyword evidence="2" id="KW-1185">Reference proteome</keyword>
<reference evidence="1 2" key="1">
    <citation type="journal article" date="2019" name="Sci. Rep.">
        <title>Orb-weaving spider Araneus ventricosus genome elucidates the spidroin gene catalogue.</title>
        <authorList>
            <person name="Kono N."/>
            <person name="Nakamura H."/>
            <person name="Ohtoshi R."/>
            <person name="Moran D.A.P."/>
            <person name="Shinohara A."/>
            <person name="Yoshida Y."/>
            <person name="Fujiwara M."/>
            <person name="Mori M."/>
            <person name="Tomita M."/>
            <person name="Arakawa K."/>
        </authorList>
    </citation>
    <scope>NUCLEOTIDE SEQUENCE [LARGE SCALE GENOMIC DNA]</scope>
</reference>
<sequence length="81" mass="8541">MDSDGRYLYSERETCIPCACVGPTTPVVASEIVSLTCTVEGSKTCCFHRGSTTIPRVEPTTTVSGLDAGDATYRTSSTLVS</sequence>
<organism evidence="1 2">
    <name type="scientific">Araneus ventricosus</name>
    <name type="common">Orbweaver spider</name>
    <name type="synonym">Epeira ventricosa</name>
    <dbReference type="NCBI Taxonomy" id="182803"/>
    <lineage>
        <taxon>Eukaryota</taxon>
        <taxon>Metazoa</taxon>
        <taxon>Ecdysozoa</taxon>
        <taxon>Arthropoda</taxon>
        <taxon>Chelicerata</taxon>
        <taxon>Arachnida</taxon>
        <taxon>Araneae</taxon>
        <taxon>Araneomorphae</taxon>
        <taxon>Entelegynae</taxon>
        <taxon>Araneoidea</taxon>
        <taxon>Araneidae</taxon>
        <taxon>Araneus</taxon>
    </lineage>
</organism>
<proteinExistence type="predicted"/>
<dbReference type="EMBL" id="BGPR01042311">
    <property type="protein sequence ID" value="GBO18715.1"/>
    <property type="molecule type" value="Genomic_DNA"/>
</dbReference>
<evidence type="ECO:0000313" key="1">
    <source>
        <dbReference type="EMBL" id="GBO18715.1"/>
    </source>
</evidence>
<name>A0A4Y2V0I4_ARAVE</name>
<dbReference type="AlphaFoldDB" id="A0A4Y2V0I4"/>